<keyword evidence="2 4" id="KW-0255">Endonuclease</keyword>
<keyword evidence="4" id="KW-0963">Cytoplasm</keyword>
<dbReference type="SUPFAM" id="SSF69065">
    <property type="entry name" value="RNase III domain-like"/>
    <property type="match status" value="1"/>
</dbReference>
<comment type="subcellular location">
    <subcellularLocation>
        <location evidence="4">Cytoplasm</location>
    </subcellularLocation>
</comment>
<evidence type="ECO:0000256" key="2">
    <source>
        <dbReference type="ARBA" id="ARBA00022759"/>
    </source>
</evidence>
<proteinExistence type="inferred from homology"/>
<dbReference type="GO" id="GO:0005737">
    <property type="term" value="C:cytoplasm"/>
    <property type="evidence" value="ECO:0007669"/>
    <property type="project" value="UniProtKB-SubCell"/>
</dbReference>
<keyword evidence="4" id="KW-0690">Ribosome biogenesis</keyword>
<dbReference type="EMBL" id="FRDJ01000009">
    <property type="protein sequence ID" value="SHN65853.1"/>
    <property type="molecule type" value="Genomic_DNA"/>
</dbReference>
<dbReference type="Pfam" id="PF00636">
    <property type="entry name" value="Ribonuclease_3"/>
    <property type="match status" value="1"/>
</dbReference>
<dbReference type="InterPro" id="IPR036389">
    <property type="entry name" value="RNase_III_sf"/>
</dbReference>
<keyword evidence="4" id="KW-0694">RNA-binding</keyword>
<keyword evidence="4" id="KW-0460">Magnesium</keyword>
<dbReference type="InterPro" id="IPR000999">
    <property type="entry name" value="RNase_III_dom"/>
</dbReference>
<keyword evidence="3 4" id="KW-0378">Hydrolase</keyword>
<accession>A0A1M7T546</accession>
<comment type="subunit">
    <text evidence="4">Homodimer.</text>
</comment>
<dbReference type="RefSeq" id="WP_245789631.1">
    <property type="nucleotide sequence ID" value="NZ_FRDJ01000009.1"/>
</dbReference>
<dbReference type="AlphaFoldDB" id="A0A1M7T546"/>
<keyword evidence="1 4" id="KW-0540">Nuclease</keyword>
<dbReference type="HAMAP" id="MF_01468">
    <property type="entry name" value="RNase_Mini_III"/>
    <property type="match status" value="1"/>
</dbReference>
<keyword evidence="4" id="KW-0699">rRNA-binding</keyword>
<dbReference type="Gene3D" id="1.10.1520.10">
    <property type="entry name" value="Ribonuclease III domain"/>
    <property type="match status" value="1"/>
</dbReference>
<dbReference type="STRING" id="1121883.SAMN02745226_01551"/>
<name>A0A1M7T546_FERGO</name>
<dbReference type="EC" id="3.1.26.-" evidence="4"/>
<organism evidence="6 7">
    <name type="scientific">Fervidobacterium gondwanense DSM 13020</name>
    <dbReference type="NCBI Taxonomy" id="1121883"/>
    <lineage>
        <taxon>Bacteria</taxon>
        <taxon>Thermotogati</taxon>
        <taxon>Thermotogota</taxon>
        <taxon>Thermotogae</taxon>
        <taxon>Thermotogales</taxon>
        <taxon>Fervidobacteriaceae</taxon>
        <taxon>Fervidobacterium</taxon>
    </lineage>
</organism>
<protein>
    <recommendedName>
        <fullName evidence="4">Mini-ribonuclease 3</fullName>
        <shortName evidence="4">Mini-3</shortName>
        <shortName evidence="4">Mini-RNase 3</shortName>
        <ecNumber evidence="4">3.1.26.-</ecNumber>
    </recommendedName>
    <alternativeName>
        <fullName evidence="4">Mini-RNase III</fullName>
        <shortName evidence="4">Mini-III</shortName>
    </alternativeName>
</protein>
<comment type="cofactor">
    <cofactor evidence="4">
        <name>Mg(2+)</name>
        <dbReference type="ChEBI" id="CHEBI:18420"/>
    </cofactor>
</comment>
<evidence type="ECO:0000256" key="3">
    <source>
        <dbReference type="ARBA" id="ARBA00022801"/>
    </source>
</evidence>
<dbReference type="GO" id="GO:0004525">
    <property type="term" value="F:ribonuclease III activity"/>
    <property type="evidence" value="ECO:0007669"/>
    <property type="project" value="InterPro"/>
</dbReference>
<comment type="similarity">
    <text evidence="4">Belongs to the MrnC RNase family.</text>
</comment>
<gene>
    <name evidence="4" type="primary">mrnC</name>
    <name evidence="6" type="ORF">SAMN02745226_01551</name>
</gene>
<evidence type="ECO:0000256" key="1">
    <source>
        <dbReference type="ARBA" id="ARBA00022722"/>
    </source>
</evidence>
<evidence type="ECO:0000259" key="5">
    <source>
        <dbReference type="Pfam" id="PF00636"/>
    </source>
</evidence>
<dbReference type="InterPro" id="IPR008226">
    <property type="entry name" value="Mini3_fam"/>
</dbReference>
<dbReference type="PANTHER" id="PTHR34276:SF1">
    <property type="entry name" value="MINI-RIBONUCLEASE 3"/>
    <property type="match status" value="1"/>
</dbReference>
<dbReference type="PANTHER" id="PTHR34276">
    <property type="entry name" value="MINI-RIBONUCLEASE 3"/>
    <property type="match status" value="1"/>
</dbReference>
<evidence type="ECO:0000313" key="6">
    <source>
        <dbReference type="EMBL" id="SHN65853.1"/>
    </source>
</evidence>
<evidence type="ECO:0000313" key="7">
    <source>
        <dbReference type="Proteomes" id="UP000184207"/>
    </source>
</evidence>
<dbReference type="Proteomes" id="UP000184207">
    <property type="component" value="Unassembled WGS sequence"/>
</dbReference>
<reference evidence="7" key="1">
    <citation type="submission" date="2016-12" db="EMBL/GenBank/DDBJ databases">
        <authorList>
            <person name="Varghese N."/>
            <person name="Submissions S."/>
        </authorList>
    </citation>
    <scope>NUCLEOTIDE SEQUENCE [LARGE SCALE GENOMIC DNA]</scope>
    <source>
        <strain evidence="7">DSM 13020</strain>
    </source>
</reference>
<comment type="function">
    <text evidence="4">Involved in correct processing of both the 5' and 3' ends of 23S rRNA precursor. Processes 30S rRNA precursor transcript even in absence of ribonuclease 3 (Rnc); Rnc processes 30S rRNA into smaller rRNA precursors.</text>
</comment>
<feature type="active site" evidence="4">
    <location>
        <position position="40"/>
    </location>
</feature>
<sequence length="144" mass="16868">MQQEMSKEFEESERSFLDFLPKPNVNPIELSTDTLAYLGDAIFNLFIKIYTLKDWKVRELHKAASKYVSREGQSRFLKTLLPLLTEEELDIVRRGVNSKGARKHGNDRFYMESTGFEALIGYLYLVDQKRLAFLLKEGIRWVEV</sequence>
<keyword evidence="4" id="KW-0698">rRNA processing</keyword>
<dbReference type="GO" id="GO:0006364">
    <property type="term" value="P:rRNA processing"/>
    <property type="evidence" value="ECO:0007669"/>
    <property type="project" value="UniProtKB-UniRule"/>
</dbReference>
<dbReference type="GO" id="GO:0019843">
    <property type="term" value="F:rRNA binding"/>
    <property type="evidence" value="ECO:0007669"/>
    <property type="project" value="UniProtKB-UniRule"/>
</dbReference>
<evidence type="ECO:0000256" key="4">
    <source>
        <dbReference type="HAMAP-Rule" id="MF_01468"/>
    </source>
</evidence>
<keyword evidence="7" id="KW-1185">Reference proteome</keyword>
<feature type="domain" description="RNase III" evidence="5">
    <location>
        <begin position="34"/>
        <end position="127"/>
    </location>
</feature>